<proteinExistence type="predicted"/>
<evidence type="ECO:0000313" key="2">
    <source>
        <dbReference type="EMBL" id="KAK7995742.1"/>
    </source>
</evidence>
<dbReference type="PANTHER" id="PTHR38166:SF1">
    <property type="entry name" value="C2H2-TYPE DOMAIN-CONTAINING PROTEIN"/>
    <property type="match status" value="1"/>
</dbReference>
<feature type="compositionally biased region" description="Polar residues" evidence="1">
    <location>
        <begin position="12"/>
        <end position="24"/>
    </location>
</feature>
<evidence type="ECO:0008006" key="4">
    <source>
        <dbReference type="Google" id="ProtNLM"/>
    </source>
</evidence>
<comment type="caution">
    <text evidence="2">The sequence shown here is derived from an EMBL/GenBank/DDBJ whole genome shotgun (WGS) entry which is preliminary data.</text>
</comment>
<organism evidence="2 3">
    <name type="scientific">Apiospora marii</name>
    <dbReference type="NCBI Taxonomy" id="335849"/>
    <lineage>
        <taxon>Eukaryota</taxon>
        <taxon>Fungi</taxon>
        <taxon>Dikarya</taxon>
        <taxon>Ascomycota</taxon>
        <taxon>Pezizomycotina</taxon>
        <taxon>Sordariomycetes</taxon>
        <taxon>Xylariomycetidae</taxon>
        <taxon>Amphisphaeriales</taxon>
        <taxon>Apiosporaceae</taxon>
        <taxon>Apiospora</taxon>
    </lineage>
</organism>
<protein>
    <recommendedName>
        <fullName evidence="4">C2H2-type domain-containing protein</fullName>
    </recommendedName>
</protein>
<evidence type="ECO:0000313" key="3">
    <source>
        <dbReference type="Proteomes" id="UP001396898"/>
    </source>
</evidence>
<dbReference type="PANTHER" id="PTHR38166">
    <property type="entry name" value="C2H2-TYPE DOMAIN-CONTAINING PROTEIN-RELATED"/>
    <property type="match status" value="1"/>
</dbReference>
<reference evidence="2 3" key="1">
    <citation type="submission" date="2023-01" db="EMBL/GenBank/DDBJ databases">
        <title>Analysis of 21 Apiospora genomes using comparative genomics revels a genus with tremendous synthesis potential of carbohydrate active enzymes and secondary metabolites.</title>
        <authorList>
            <person name="Sorensen T."/>
        </authorList>
    </citation>
    <scope>NUCLEOTIDE SEQUENCE [LARGE SCALE GENOMIC DNA]</scope>
    <source>
        <strain evidence="2 3">CBS 20057</strain>
    </source>
</reference>
<dbReference type="EMBL" id="JAQQWI010000022">
    <property type="protein sequence ID" value="KAK7995742.1"/>
    <property type="molecule type" value="Genomic_DNA"/>
</dbReference>
<keyword evidence="3" id="KW-1185">Reference proteome</keyword>
<feature type="region of interest" description="Disordered" evidence="1">
    <location>
        <begin position="1"/>
        <end position="24"/>
    </location>
</feature>
<accession>A0ABR1R0Z2</accession>
<gene>
    <name evidence="2" type="ORF">PG991_015209</name>
</gene>
<sequence length="266" mass="30219">MASQPPVFLSGGPQSPGQFSDAQTSIAADSGVVASSLSNQRGDVPPKLSSPGIACHYYKSDSKKYVDCLSYTRDMKNIKLHLFRCHMGPDNYCPYCGDKFPTEVQANDHIRARQCEWREFSHPGMNKDQQKRIKSITSIRGRGRLSDEEKWFEIWDVLFPDRPRPISANRGSVEEEMGSNLEEFMETPDYQALLEEHMPEFIDEQGKVRMATFISAIVAANLRKAIYARRENVIEVQLEPTTLDLGLYVHEQEGIWHEFDPTSIGN</sequence>
<evidence type="ECO:0000256" key="1">
    <source>
        <dbReference type="SAM" id="MobiDB-lite"/>
    </source>
</evidence>
<dbReference type="Proteomes" id="UP001396898">
    <property type="component" value="Unassembled WGS sequence"/>
</dbReference>
<name>A0ABR1R0Z2_9PEZI</name>